<sequence>MPVMTGAGSSFFQVRMRRGGCQADMQTGPLGYPVWLERDRLRRSSTHNNPLPDARIDR</sequence>
<name>A0ABY6XSP7_9BURK</name>
<dbReference type="EMBL" id="CABVQG010000004">
    <property type="protein sequence ID" value="VWC54583.1"/>
    <property type="molecule type" value="Genomic_DNA"/>
</dbReference>
<keyword evidence="2" id="KW-1185">Reference proteome</keyword>
<evidence type="ECO:0000313" key="1">
    <source>
        <dbReference type="EMBL" id="VWC54583.1"/>
    </source>
</evidence>
<proteinExistence type="predicted"/>
<dbReference type="Proteomes" id="UP000494120">
    <property type="component" value="Unassembled WGS sequence"/>
</dbReference>
<evidence type="ECO:0000313" key="2">
    <source>
        <dbReference type="Proteomes" id="UP000494120"/>
    </source>
</evidence>
<comment type="caution">
    <text evidence="1">The sequence shown here is derived from an EMBL/GenBank/DDBJ whole genome shotgun (WGS) entry which is preliminary data.</text>
</comment>
<organism evidence="1 2">
    <name type="scientific">Burkholderia aenigmatica</name>
    <dbReference type="NCBI Taxonomy" id="2015348"/>
    <lineage>
        <taxon>Bacteria</taxon>
        <taxon>Pseudomonadati</taxon>
        <taxon>Pseudomonadota</taxon>
        <taxon>Betaproteobacteria</taxon>
        <taxon>Burkholderiales</taxon>
        <taxon>Burkholderiaceae</taxon>
        <taxon>Burkholderia</taxon>
        <taxon>Burkholderia cepacia complex</taxon>
    </lineage>
</organism>
<reference evidence="1 2" key="1">
    <citation type="submission" date="2019-09" db="EMBL/GenBank/DDBJ databases">
        <authorList>
            <person name="Depoorter E."/>
        </authorList>
    </citation>
    <scope>NUCLEOTIDE SEQUENCE [LARGE SCALE GENOMIC DNA]</scope>
    <source>
        <strain evidence="1 2">R-17378</strain>
    </source>
</reference>
<protein>
    <submittedName>
        <fullName evidence="1">Uncharacterized protein</fullName>
    </submittedName>
</protein>
<accession>A0ABY6XSP7</accession>
<gene>
    <name evidence="1" type="ORF">BLA17378_01402</name>
</gene>